<dbReference type="InterPro" id="IPR007111">
    <property type="entry name" value="NACHT_NTPase"/>
</dbReference>
<gene>
    <name evidence="3" type="ORF">H1R20_g291</name>
</gene>
<dbReference type="OrthoDB" id="10457689at2759"/>
<sequence>MVPQEFAIGHNAPPSSPMEVLEAHVAVEASMGPPVPPATPHFHPRTKVAVQDGLVNWISDGHKDIRPISIVWVVGPAGAGKTAILSSIAQDCRQRNLLAASFFPSLSATTSTESSLIPTLAYQLIQHPNLSRLRGHILSAVEKFPTVFDGTAETQLNSLILTPLHQEVQSDHSAWPKVIIIDGLDEYGSESHCGDITKRRDKDDARGEILKAILTAVADPSFPFRIVLASRPEPAVHAFFEGPAKRFTATLALNNFHSIEADLALFLETKFAQIRPIRYIEESLLPRKALESVIGSVPISVHGPFSPLDALYATILQSSSNPPRTATWLSLIRSMNNGRYCLGQERSFPAFFLKRFLESAPGEGDELLGNVRSLVQIPPSDDKKTPYTFYDKTLFEFLENNERSGPLHISFVDRHKVYTAKYLDVCTNKGFRNAPPAEQDELLDYFVDLDPFFQGGLLYSEDTHLLCDVEWWVHLFIAKLRPAKIRKAFIWAHQELLFDLSVVERRYTPMLRLRRMGRSLEFLATQGSTSSLDRAS</sequence>
<evidence type="ECO:0000313" key="3">
    <source>
        <dbReference type="EMBL" id="KAJ2936800.1"/>
    </source>
</evidence>
<dbReference type="Pfam" id="PF24883">
    <property type="entry name" value="NPHP3_N"/>
    <property type="match status" value="1"/>
</dbReference>
<evidence type="ECO:0000313" key="4">
    <source>
        <dbReference type="Proteomes" id="UP001140091"/>
    </source>
</evidence>
<keyword evidence="1" id="KW-0677">Repeat</keyword>
<evidence type="ECO:0000256" key="1">
    <source>
        <dbReference type="ARBA" id="ARBA00022737"/>
    </source>
</evidence>
<feature type="domain" description="NACHT" evidence="2">
    <location>
        <begin position="69"/>
        <end position="232"/>
    </location>
</feature>
<dbReference type="PANTHER" id="PTHR10039">
    <property type="entry name" value="AMELOGENIN"/>
    <property type="match status" value="1"/>
</dbReference>
<dbReference type="PANTHER" id="PTHR10039:SF14">
    <property type="entry name" value="NACHT DOMAIN-CONTAINING PROTEIN"/>
    <property type="match status" value="1"/>
</dbReference>
<protein>
    <recommendedName>
        <fullName evidence="2">NACHT domain-containing protein</fullName>
    </recommendedName>
</protein>
<dbReference type="PROSITE" id="PS50837">
    <property type="entry name" value="NACHT"/>
    <property type="match status" value="1"/>
</dbReference>
<accession>A0A9W8MLV4</accession>
<dbReference type="EMBL" id="JANBPK010000016">
    <property type="protein sequence ID" value="KAJ2936800.1"/>
    <property type="molecule type" value="Genomic_DNA"/>
</dbReference>
<evidence type="ECO:0000259" key="2">
    <source>
        <dbReference type="PROSITE" id="PS50837"/>
    </source>
</evidence>
<dbReference type="InterPro" id="IPR056884">
    <property type="entry name" value="NPHP3-like_N"/>
</dbReference>
<dbReference type="AlphaFoldDB" id="A0A9W8MLV4"/>
<dbReference type="Gene3D" id="3.40.50.300">
    <property type="entry name" value="P-loop containing nucleotide triphosphate hydrolases"/>
    <property type="match status" value="1"/>
</dbReference>
<comment type="caution">
    <text evidence="3">The sequence shown here is derived from an EMBL/GenBank/DDBJ whole genome shotgun (WGS) entry which is preliminary data.</text>
</comment>
<reference evidence="3" key="1">
    <citation type="submission" date="2022-06" db="EMBL/GenBank/DDBJ databases">
        <title>Genome Sequence of Candolleomyces eurysporus.</title>
        <authorList>
            <person name="Buettner E."/>
        </authorList>
    </citation>
    <scope>NUCLEOTIDE SEQUENCE</scope>
    <source>
        <strain evidence="3">VTCC 930004</strain>
    </source>
</reference>
<organism evidence="3 4">
    <name type="scientific">Candolleomyces eurysporus</name>
    <dbReference type="NCBI Taxonomy" id="2828524"/>
    <lineage>
        <taxon>Eukaryota</taxon>
        <taxon>Fungi</taxon>
        <taxon>Dikarya</taxon>
        <taxon>Basidiomycota</taxon>
        <taxon>Agaricomycotina</taxon>
        <taxon>Agaricomycetes</taxon>
        <taxon>Agaricomycetidae</taxon>
        <taxon>Agaricales</taxon>
        <taxon>Agaricineae</taxon>
        <taxon>Psathyrellaceae</taxon>
        <taxon>Candolleomyces</taxon>
    </lineage>
</organism>
<dbReference type="InterPro" id="IPR027417">
    <property type="entry name" value="P-loop_NTPase"/>
</dbReference>
<proteinExistence type="predicted"/>
<dbReference type="Proteomes" id="UP001140091">
    <property type="component" value="Unassembled WGS sequence"/>
</dbReference>
<dbReference type="SUPFAM" id="SSF52540">
    <property type="entry name" value="P-loop containing nucleoside triphosphate hydrolases"/>
    <property type="match status" value="1"/>
</dbReference>
<keyword evidence="4" id="KW-1185">Reference proteome</keyword>
<feature type="non-terminal residue" evidence="3">
    <location>
        <position position="536"/>
    </location>
</feature>
<name>A0A9W8MLV4_9AGAR</name>